<sequence>MMAKKTTHFIRKFLALFGIVAVGVAAYLFYSIEIFLPVKIHFSDASNLTYQPLAKHEDLTCYQAAQKPQEITQNRFRLLVWNLHKGQDAGWQQALSRFAKGRDFVLLQEVLNTQHLATQYSAQFPTALYASAFAYLQQQSGVEILSKFPPHFYCAGSKPEPWIRIPKVGAAMSLPLAGGKNLLLVNVHLINFELNPIAYSEQLRTLMQLISHHQGPLIFAGDFNSWSSYRMLRIHELITEYGLQEVTFPQDHRLRFLGNPLDHIFIRGLNVINATTEPTESSDHAPLLLEAELIADK</sequence>
<dbReference type="Gene3D" id="3.60.10.10">
    <property type="entry name" value="Endonuclease/exonuclease/phosphatase"/>
    <property type="match status" value="1"/>
</dbReference>
<dbReference type="Proteomes" id="UP000226080">
    <property type="component" value="Unassembled WGS sequence"/>
</dbReference>
<reference evidence="3 5" key="1">
    <citation type="submission" date="2015-10" db="EMBL/GenBank/DDBJ databases">
        <title>Tn-seq of a polymicrobial infection.</title>
        <authorList>
            <person name="Stacy A."/>
            <person name="Rumbaugh K.P."/>
            <person name="Whiteley M."/>
        </authorList>
    </citation>
    <scope>NUCLEOTIDE SEQUENCE [LARGE SCALE GENOMIC DNA]</scope>
    <source>
        <strain evidence="3 5">624</strain>
    </source>
</reference>
<keyword evidence="6" id="KW-1185">Reference proteome</keyword>
<feature type="transmembrane region" description="Helical" evidence="1">
    <location>
        <begin position="12"/>
        <end position="30"/>
    </location>
</feature>
<evidence type="ECO:0000256" key="1">
    <source>
        <dbReference type="SAM" id="Phobius"/>
    </source>
</evidence>
<feature type="domain" description="Endonuclease/exonuclease/phosphatase" evidence="2">
    <location>
        <begin position="80"/>
        <end position="284"/>
    </location>
</feature>
<dbReference type="InterPro" id="IPR005135">
    <property type="entry name" value="Endo/exonuclease/phosphatase"/>
</dbReference>
<dbReference type="SUPFAM" id="SSF56219">
    <property type="entry name" value="DNase I-like"/>
    <property type="match status" value="1"/>
</dbReference>
<dbReference type="InterPro" id="IPR036691">
    <property type="entry name" value="Endo/exonu/phosph_ase_sf"/>
</dbReference>
<keyword evidence="1" id="KW-0812">Transmembrane</keyword>
<protein>
    <submittedName>
        <fullName evidence="4">EEP domain-containing protein</fullName>
    </submittedName>
</protein>
<dbReference type="NCBIfam" id="NF003840">
    <property type="entry name" value="PRK05421.1-2"/>
    <property type="match status" value="1"/>
</dbReference>
<dbReference type="OrthoDB" id="9793162at2"/>
<dbReference type="EMBL" id="PCGW01000003">
    <property type="protein sequence ID" value="PHO21252.1"/>
    <property type="molecule type" value="Genomic_DNA"/>
</dbReference>
<evidence type="ECO:0000313" key="4">
    <source>
        <dbReference type="EMBL" id="PHO21252.1"/>
    </source>
</evidence>
<organism evidence="3 5">
    <name type="scientific">Aggregatibacter actinomycetemcomitans</name>
    <name type="common">Actinobacillus actinomycetemcomitans</name>
    <name type="synonym">Haemophilus actinomycetemcomitans</name>
    <dbReference type="NCBI Taxonomy" id="714"/>
    <lineage>
        <taxon>Bacteria</taxon>
        <taxon>Pseudomonadati</taxon>
        <taxon>Pseudomonadota</taxon>
        <taxon>Gammaproteobacteria</taxon>
        <taxon>Pasteurellales</taxon>
        <taxon>Pasteurellaceae</taxon>
        <taxon>Aggregatibacter</taxon>
    </lineage>
</organism>
<name>A0A5D0EMX3_AGGAC</name>
<dbReference type="EMBL" id="CP012959">
    <property type="protein sequence ID" value="AMQ93124.1"/>
    <property type="molecule type" value="Genomic_DNA"/>
</dbReference>
<evidence type="ECO:0000313" key="6">
    <source>
        <dbReference type="Proteomes" id="UP000226080"/>
    </source>
</evidence>
<keyword evidence="1" id="KW-1133">Transmembrane helix</keyword>
<keyword evidence="1" id="KW-0472">Membrane</keyword>
<accession>A0A5D0EMX3</accession>
<dbReference type="GO" id="GO:0003824">
    <property type="term" value="F:catalytic activity"/>
    <property type="evidence" value="ECO:0007669"/>
    <property type="project" value="InterPro"/>
</dbReference>
<dbReference type="KEGG" id="aact:ACT75_00575"/>
<gene>
    <name evidence="3" type="ORF">ACT75_00575</name>
    <name evidence="4" type="ORF">CQR80_02085</name>
</gene>
<evidence type="ECO:0000259" key="2">
    <source>
        <dbReference type="Pfam" id="PF03372"/>
    </source>
</evidence>
<dbReference type="RefSeq" id="WP_005543092.1">
    <property type="nucleotide sequence ID" value="NZ_CP012959.1"/>
</dbReference>
<evidence type="ECO:0000313" key="5">
    <source>
        <dbReference type="Proteomes" id="UP000072236"/>
    </source>
</evidence>
<dbReference type="Pfam" id="PF03372">
    <property type="entry name" value="Exo_endo_phos"/>
    <property type="match status" value="1"/>
</dbReference>
<dbReference type="AlphaFoldDB" id="A0A5D0EMX3"/>
<dbReference type="NCBIfam" id="NF003842">
    <property type="entry name" value="PRK05421.1-4"/>
    <property type="match status" value="1"/>
</dbReference>
<dbReference type="Proteomes" id="UP000072236">
    <property type="component" value="Chromosome"/>
</dbReference>
<evidence type="ECO:0000313" key="3">
    <source>
        <dbReference type="EMBL" id="AMQ93124.1"/>
    </source>
</evidence>
<dbReference type="SMR" id="A0A5D0EMX3"/>
<proteinExistence type="predicted"/>
<reference evidence="4 6" key="2">
    <citation type="submission" date="2017-10" db="EMBL/GenBank/DDBJ databases">
        <title>Draft genome sequences of Aggregatibacter actinomycetemcomitans strains 310a and 310b.</title>
        <authorList>
            <person name="May A.C."/>
            <person name="Ohta H."/>
            <person name="Maeda H."/>
            <person name="Kokeguchi S."/>
            <person name="Cugini C."/>
        </authorList>
    </citation>
    <scope>NUCLEOTIDE SEQUENCE [LARGE SCALE GENOMIC DNA]</scope>
    <source>
        <strain evidence="4 6">310b</strain>
    </source>
</reference>